<protein>
    <submittedName>
        <fullName evidence="1">Uncharacterized protein</fullName>
    </submittedName>
</protein>
<dbReference type="Proteomes" id="UP000032142">
    <property type="component" value="Unassembled WGS sequence"/>
</dbReference>
<reference evidence="3" key="2">
    <citation type="submission" date="2014-09" db="EMBL/GenBank/DDBJ databases">
        <authorList>
            <person name="Mudge J."/>
            <person name="Ramaraj T."/>
            <person name="Lindquist I.E."/>
            <person name="Bharti A.K."/>
            <person name="Sundararajan A."/>
            <person name="Cameron C.T."/>
            <person name="Woodward J.E."/>
            <person name="May G.D."/>
            <person name="Brubaker C."/>
            <person name="Broadhvest J."/>
            <person name="Wilkins T.A."/>
        </authorList>
    </citation>
    <scope>NUCLEOTIDE SEQUENCE</scope>
    <source>
        <strain evidence="3">cv. AKA8401</strain>
    </source>
</reference>
<sequence length="58" mass="6778">MHNQSNTINATNSFNQHLIRSIHHMLVIVKIHETSINTMLIIIPNSYIMYNISNIYKP</sequence>
<organism evidence="1 3">
    <name type="scientific">Gossypium arboreum</name>
    <name type="common">Tree cotton</name>
    <name type="synonym">Gossypium nanking</name>
    <dbReference type="NCBI Taxonomy" id="29729"/>
    <lineage>
        <taxon>Eukaryota</taxon>
        <taxon>Viridiplantae</taxon>
        <taxon>Streptophyta</taxon>
        <taxon>Embryophyta</taxon>
        <taxon>Tracheophyta</taxon>
        <taxon>Spermatophyta</taxon>
        <taxon>Magnoliopsida</taxon>
        <taxon>eudicotyledons</taxon>
        <taxon>Gunneridae</taxon>
        <taxon>Pentapetalae</taxon>
        <taxon>rosids</taxon>
        <taxon>malvids</taxon>
        <taxon>Malvales</taxon>
        <taxon>Malvaceae</taxon>
        <taxon>Malvoideae</taxon>
        <taxon>Gossypium</taxon>
    </lineage>
</organism>
<evidence type="ECO:0000313" key="2">
    <source>
        <dbReference type="EMBL" id="KHG19642.1"/>
    </source>
</evidence>
<gene>
    <name evidence="2" type="ORF">F383_24770</name>
    <name evidence="1" type="ORF">F383_36669</name>
</gene>
<dbReference type="EMBL" id="KN413577">
    <property type="protein sequence ID" value="KHG19642.1"/>
    <property type="molecule type" value="Genomic_DNA"/>
</dbReference>
<accession>A0A0B0M655</accession>
<proteinExistence type="predicted"/>
<dbReference type="AlphaFoldDB" id="A0A0B0M655"/>
<keyword evidence="3" id="KW-1185">Reference proteome</keyword>
<evidence type="ECO:0000313" key="1">
    <source>
        <dbReference type="EMBL" id="KHF97482.1"/>
    </source>
</evidence>
<dbReference type="EMBL" id="JRRC01008460">
    <property type="protein sequence ID" value="KHF97482.1"/>
    <property type="molecule type" value="Genomic_DNA"/>
</dbReference>
<evidence type="ECO:0000313" key="3">
    <source>
        <dbReference type="Proteomes" id="UP000032142"/>
    </source>
</evidence>
<reference evidence="1" key="1">
    <citation type="submission" date="2014-09" db="EMBL/GenBank/DDBJ databases">
        <title>G. arboreum L. cv. AKA8401 A2 genome assembly version 1.0.</title>
        <authorList>
            <person name="Mudge J."/>
            <person name="Ramaraj T."/>
            <person name="Lindquist I.E."/>
            <person name="Bharti A.K."/>
            <person name="Sundararajan A."/>
            <person name="Cameron C.T."/>
            <person name="Woodward J.E."/>
            <person name="May G.D."/>
            <person name="Brubaker C."/>
            <person name="Broadhvest J."/>
            <person name="Wilkins T.A."/>
        </authorList>
    </citation>
    <scope>NUCLEOTIDE SEQUENCE</scope>
</reference>
<name>A0A0B0M655_GOSAR</name>